<evidence type="ECO:0000313" key="1">
    <source>
        <dbReference type="EMBL" id="MDW9255903.1"/>
    </source>
</evidence>
<accession>A0AAW9D2S4</accession>
<protein>
    <recommendedName>
        <fullName evidence="3">Lipoprotein</fullName>
    </recommendedName>
</protein>
<sequence length="244" mass="26166">MTTSKTSGASDVDHAKVVAQACSLGRALARAARCAALICTVFALPFGAAFAASSGAAVPPLDTTPWLASVQAPKTPFFTRESDAQGVSFHFTNSGRYVARGREVVVSETADGDMWQGGMVHATYIDGAGVETSGWLVRSHLRQVKKLAPPSAWDGRWRGSAGARRLIVHGDRISYSFASGAQSRVEMLLRLRPVSDDEAMLSRMQVPDGVCDLDVRRLGDYLVVSARDCFIPGANPEGILRKQR</sequence>
<reference evidence="1" key="1">
    <citation type="submission" date="2018-08" db="EMBL/GenBank/DDBJ databases">
        <title>Identification of Burkholderia cepacia strains that express a Burkholderia pseudomallei-like capsular polysaccharide.</title>
        <authorList>
            <person name="Burtnick M.N."/>
            <person name="Vongsouvath M."/>
            <person name="Newton P."/>
            <person name="Wuthiekanun V."/>
            <person name="Limmathurotsakul D."/>
            <person name="Brett P.J."/>
            <person name="Chantratita N."/>
            <person name="Dance D.A."/>
        </authorList>
    </citation>
    <scope>NUCLEOTIDE SEQUENCE</scope>
    <source>
        <strain evidence="1">SBXCC001</strain>
    </source>
</reference>
<dbReference type="Proteomes" id="UP001272137">
    <property type="component" value="Unassembled WGS sequence"/>
</dbReference>
<dbReference type="KEGG" id="btha:DR62_1962"/>
<evidence type="ECO:0008006" key="3">
    <source>
        <dbReference type="Google" id="ProtNLM"/>
    </source>
</evidence>
<gene>
    <name evidence="1" type="ORF">C7S16_2659</name>
</gene>
<dbReference type="EMBL" id="QXCT01000002">
    <property type="protein sequence ID" value="MDW9255903.1"/>
    <property type="molecule type" value="Genomic_DNA"/>
</dbReference>
<comment type="caution">
    <text evidence="1">The sequence shown here is derived from an EMBL/GenBank/DDBJ whole genome shotgun (WGS) entry which is preliminary data.</text>
</comment>
<evidence type="ECO:0000313" key="2">
    <source>
        <dbReference type="Proteomes" id="UP001272137"/>
    </source>
</evidence>
<name>A0AAW9D2S4_BURTH</name>
<proteinExistence type="predicted"/>
<dbReference type="AlphaFoldDB" id="A0AAW9D2S4"/>
<organism evidence="1 2">
    <name type="scientific">Burkholderia thailandensis</name>
    <dbReference type="NCBI Taxonomy" id="57975"/>
    <lineage>
        <taxon>Bacteria</taxon>
        <taxon>Pseudomonadati</taxon>
        <taxon>Pseudomonadota</taxon>
        <taxon>Betaproteobacteria</taxon>
        <taxon>Burkholderiales</taxon>
        <taxon>Burkholderiaceae</taxon>
        <taxon>Burkholderia</taxon>
        <taxon>pseudomallei group</taxon>
    </lineage>
</organism>
<dbReference type="RefSeq" id="WP_009903335.1">
    <property type="nucleotide sequence ID" value="NZ_CP008914.2"/>
</dbReference>